<keyword evidence="2" id="KW-1185">Reference proteome</keyword>
<evidence type="ECO:0000313" key="1">
    <source>
        <dbReference type="EMBL" id="KAI9899079.1"/>
    </source>
</evidence>
<accession>A0ACC0UY53</accession>
<reference evidence="1" key="1">
    <citation type="submission" date="2022-10" db="EMBL/GenBank/DDBJ databases">
        <title>Complete Genome of Trichothecium roseum strain YXFP-22015, a Plant Pathogen Isolated from Citrus.</title>
        <authorList>
            <person name="Wang Y."/>
            <person name="Zhu L."/>
        </authorList>
    </citation>
    <scope>NUCLEOTIDE SEQUENCE</scope>
    <source>
        <strain evidence="1">YXFP-22015</strain>
    </source>
</reference>
<comment type="caution">
    <text evidence="1">The sequence shown here is derived from an EMBL/GenBank/DDBJ whole genome shotgun (WGS) entry which is preliminary data.</text>
</comment>
<dbReference type="EMBL" id="CM047944">
    <property type="protein sequence ID" value="KAI9899079.1"/>
    <property type="molecule type" value="Genomic_DNA"/>
</dbReference>
<gene>
    <name evidence="1" type="ORF">N3K66_005540</name>
</gene>
<protein>
    <submittedName>
        <fullName evidence="1">Uncharacterized protein</fullName>
    </submittedName>
</protein>
<evidence type="ECO:0000313" key="2">
    <source>
        <dbReference type="Proteomes" id="UP001163324"/>
    </source>
</evidence>
<organism evidence="1 2">
    <name type="scientific">Trichothecium roseum</name>
    <dbReference type="NCBI Taxonomy" id="47278"/>
    <lineage>
        <taxon>Eukaryota</taxon>
        <taxon>Fungi</taxon>
        <taxon>Dikarya</taxon>
        <taxon>Ascomycota</taxon>
        <taxon>Pezizomycotina</taxon>
        <taxon>Sordariomycetes</taxon>
        <taxon>Hypocreomycetidae</taxon>
        <taxon>Hypocreales</taxon>
        <taxon>Hypocreales incertae sedis</taxon>
        <taxon>Trichothecium</taxon>
    </lineage>
</organism>
<sequence>MALYPRCECEAHSGCKISMLLNSNTIGSCFLSSDWKIATNSMFAGTCVGVFALALFLEFLRCAGKEWDRYIARRHAAAYRNQHNQQNQQQNQEHELETLVEGRPGGGDQNEIEAGRKNRTTSSVAPDTSVSVPLFRPNVWEQGARSLLHTAQFTVAYFVMLLAMYFNVYILVSIFLGVLVGNAIFVSEFMTESASAKADASGPTVCCG</sequence>
<proteinExistence type="predicted"/>
<name>A0ACC0UY53_9HYPO</name>
<dbReference type="Proteomes" id="UP001163324">
    <property type="component" value="Chromosome 5"/>
</dbReference>